<comment type="caution">
    <text evidence="2">The sequence shown here is derived from an EMBL/GenBank/DDBJ whole genome shotgun (WGS) entry which is preliminary data.</text>
</comment>
<feature type="region of interest" description="Disordered" evidence="1">
    <location>
        <begin position="50"/>
        <end position="83"/>
    </location>
</feature>
<protein>
    <submittedName>
        <fullName evidence="2">Uncharacterized protein</fullName>
    </submittedName>
</protein>
<gene>
    <name evidence="2" type="ORF">V6N11_036590</name>
</gene>
<sequence length="83" mass="9181">MKQPLGMTGFNEEGHTTTKVKIDATTLGKMEDKSTTGHNVDKLLAPMPDTISESTNEMKHSTGVDQGYGDIESAEDPPFWMHW</sequence>
<reference evidence="2 3" key="1">
    <citation type="journal article" date="2024" name="G3 (Bethesda)">
        <title>Genome assembly of Hibiscus sabdariffa L. provides insights into metabolisms of medicinal natural products.</title>
        <authorList>
            <person name="Kim T."/>
        </authorList>
    </citation>
    <scope>NUCLEOTIDE SEQUENCE [LARGE SCALE GENOMIC DNA]</scope>
    <source>
        <strain evidence="2">TK-2024</strain>
        <tissue evidence="2">Old leaves</tissue>
    </source>
</reference>
<keyword evidence="3" id="KW-1185">Reference proteome</keyword>
<evidence type="ECO:0000313" key="2">
    <source>
        <dbReference type="EMBL" id="KAK9010073.1"/>
    </source>
</evidence>
<dbReference type="Proteomes" id="UP001396334">
    <property type="component" value="Unassembled WGS sequence"/>
</dbReference>
<evidence type="ECO:0000256" key="1">
    <source>
        <dbReference type="SAM" id="MobiDB-lite"/>
    </source>
</evidence>
<proteinExistence type="predicted"/>
<name>A0ABR2RBC3_9ROSI</name>
<evidence type="ECO:0000313" key="3">
    <source>
        <dbReference type="Proteomes" id="UP001396334"/>
    </source>
</evidence>
<accession>A0ABR2RBC3</accession>
<organism evidence="2 3">
    <name type="scientific">Hibiscus sabdariffa</name>
    <name type="common">roselle</name>
    <dbReference type="NCBI Taxonomy" id="183260"/>
    <lineage>
        <taxon>Eukaryota</taxon>
        <taxon>Viridiplantae</taxon>
        <taxon>Streptophyta</taxon>
        <taxon>Embryophyta</taxon>
        <taxon>Tracheophyta</taxon>
        <taxon>Spermatophyta</taxon>
        <taxon>Magnoliopsida</taxon>
        <taxon>eudicotyledons</taxon>
        <taxon>Gunneridae</taxon>
        <taxon>Pentapetalae</taxon>
        <taxon>rosids</taxon>
        <taxon>malvids</taxon>
        <taxon>Malvales</taxon>
        <taxon>Malvaceae</taxon>
        <taxon>Malvoideae</taxon>
        <taxon>Hibiscus</taxon>
    </lineage>
</organism>
<dbReference type="EMBL" id="JBBPBN010000024">
    <property type="protein sequence ID" value="KAK9010073.1"/>
    <property type="molecule type" value="Genomic_DNA"/>
</dbReference>